<dbReference type="InterPro" id="IPR000014">
    <property type="entry name" value="PAS"/>
</dbReference>
<dbReference type="Gene3D" id="3.30.450.20">
    <property type="entry name" value="PAS domain"/>
    <property type="match status" value="3"/>
</dbReference>
<dbReference type="PANTHER" id="PTHR24421:SF59">
    <property type="entry name" value="OXYGEN SENSOR HISTIDINE KINASE NREB"/>
    <property type="match status" value="1"/>
</dbReference>
<evidence type="ECO:0000256" key="1">
    <source>
        <dbReference type="ARBA" id="ARBA00022679"/>
    </source>
</evidence>
<dbReference type="AlphaFoldDB" id="A0A4R4DWZ0"/>
<dbReference type="GO" id="GO:0000160">
    <property type="term" value="P:phosphorelay signal transduction system"/>
    <property type="evidence" value="ECO:0007669"/>
    <property type="project" value="UniProtKB-KW"/>
</dbReference>
<feature type="domain" description="PAS" evidence="5">
    <location>
        <begin position="129"/>
        <end position="207"/>
    </location>
</feature>
<protein>
    <submittedName>
        <fullName evidence="7">PAS domain S-box protein</fullName>
    </submittedName>
</protein>
<dbReference type="EMBL" id="SKFH01000034">
    <property type="protein sequence ID" value="TCZ67488.1"/>
    <property type="molecule type" value="Genomic_DNA"/>
</dbReference>
<dbReference type="Pfam" id="PF08447">
    <property type="entry name" value="PAS_3"/>
    <property type="match status" value="1"/>
</dbReference>
<dbReference type="Gene3D" id="3.30.565.10">
    <property type="entry name" value="Histidine kinase-like ATPase, C-terminal domain"/>
    <property type="match status" value="1"/>
</dbReference>
<gene>
    <name evidence="7" type="ORF">E0486_15525</name>
</gene>
<dbReference type="InterPro" id="IPR035965">
    <property type="entry name" value="PAS-like_dom_sf"/>
</dbReference>
<dbReference type="GO" id="GO:0006355">
    <property type="term" value="P:regulation of DNA-templated transcription"/>
    <property type="evidence" value="ECO:0007669"/>
    <property type="project" value="InterPro"/>
</dbReference>
<dbReference type="OrthoDB" id="9760839at2"/>
<reference evidence="7 8" key="1">
    <citation type="submission" date="2019-03" db="EMBL/GenBank/DDBJ databases">
        <authorList>
            <person name="Kim M.K.M."/>
        </authorList>
    </citation>
    <scope>NUCLEOTIDE SEQUENCE [LARGE SCALE GENOMIC DNA]</scope>
    <source>
        <strain evidence="7 8">17J68-15</strain>
    </source>
</reference>
<dbReference type="PANTHER" id="PTHR24421">
    <property type="entry name" value="NITRATE/NITRITE SENSOR PROTEIN NARX-RELATED"/>
    <property type="match status" value="1"/>
</dbReference>
<keyword evidence="1" id="KW-0808">Transferase</keyword>
<feature type="domain" description="Histidine kinase" evidence="4">
    <location>
        <begin position="412"/>
        <end position="601"/>
    </location>
</feature>
<dbReference type="InterPro" id="IPR013655">
    <property type="entry name" value="PAS_fold_3"/>
</dbReference>
<dbReference type="Pfam" id="PF13426">
    <property type="entry name" value="PAS_9"/>
    <property type="match status" value="1"/>
</dbReference>
<dbReference type="InterPro" id="IPR013767">
    <property type="entry name" value="PAS_fold"/>
</dbReference>
<dbReference type="SMART" id="SM00091">
    <property type="entry name" value="PAS"/>
    <property type="match status" value="3"/>
</dbReference>
<dbReference type="Pfam" id="PF02518">
    <property type="entry name" value="HATPase_c"/>
    <property type="match status" value="1"/>
</dbReference>
<dbReference type="PROSITE" id="PS50112">
    <property type="entry name" value="PAS"/>
    <property type="match status" value="2"/>
</dbReference>
<dbReference type="PROSITE" id="PS50109">
    <property type="entry name" value="HIS_KIN"/>
    <property type="match status" value="1"/>
</dbReference>
<comment type="caution">
    <text evidence="7">The sequence shown here is derived from an EMBL/GenBank/DDBJ whole genome shotgun (WGS) entry which is preliminary data.</text>
</comment>
<dbReference type="InterPro" id="IPR003594">
    <property type="entry name" value="HATPase_dom"/>
</dbReference>
<evidence type="ECO:0000259" key="5">
    <source>
        <dbReference type="PROSITE" id="PS50112"/>
    </source>
</evidence>
<feature type="domain" description="PAS" evidence="5">
    <location>
        <begin position="265"/>
        <end position="337"/>
    </location>
</feature>
<dbReference type="SUPFAM" id="SSF55874">
    <property type="entry name" value="ATPase domain of HSP90 chaperone/DNA topoisomerase II/histidine kinase"/>
    <property type="match status" value="1"/>
</dbReference>
<dbReference type="InterPro" id="IPR001610">
    <property type="entry name" value="PAC"/>
</dbReference>
<dbReference type="NCBIfam" id="TIGR00229">
    <property type="entry name" value="sensory_box"/>
    <property type="match status" value="3"/>
</dbReference>
<dbReference type="InterPro" id="IPR000700">
    <property type="entry name" value="PAS-assoc_C"/>
</dbReference>
<evidence type="ECO:0000313" key="7">
    <source>
        <dbReference type="EMBL" id="TCZ67488.1"/>
    </source>
</evidence>
<evidence type="ECO:0000256" key="2">
    <source>
        <dbReference type="ARBA" id="ARBA00022777"/>
    </source>
</evidence>
<dbReference type="InterPro" id="IPR036890">
    <property type="entry name" value="HATPase_C_sf"/>
</dbReference>
<dbReference type="Proteomes" id="UP000295164">
    <property type="component" value="Unassembled WGS sequence"/>
</dbReference>
<keyword evidence="3" id="KW-0902">Two-component regulatory system</keyword>
<feature type="domain" description="PAC" evidence="6">
    <location>
        <begin position="212"/>
        <end position="264"/>
    </location>
</feature>
<dbReference type="InterPro" id="IPR050482">
    <property type="entry name" value="Sensor_HK_TwoCompSys"/>
</dbReference>
<dbReference type="InterPro" id="IPR005467">
    <property type="entry name" value="His_kinase_dom"/>
</dbReference>
<dbReference type="RefSeq" id="WP_131853426.1">
    <property type="nucleotide sequence ID" value="NZ_SKFH01000034.1"/>
</dbReference>
<dbReference type="CDD" id="cd16917">
    <property type="entry name" value="HATPase_UhpB-NarQ-NarX-like"/>
    <property type="match status" value="1"/>
</dbReference>
<dbReference type="SMART" id="SM00387">
    <property type="entry name" value="HATPase_c"/>
    <property type="match status" value="1"/>
</dbReference>
<dbReference type="Pfam" id="PF00989">
    <property type="entry name" value="PAS"/>
    <property type="match status" value="1"/>
</dbReference>
<keyword evidence="2" id="KW-0418">Kinase</keyword>
<dbReference type="GO" id="GO:0016301">
    <property type="term" value="F:kinase activity"/>
    <property type="evidence" value="ECO:0007669"/>
    <property type="project" value="UniProtKB-KW"/>
</dbReference>
<accession>A0A4R4DWZ0</accession>
<dbReference type="Gene3D" id="1.20.5.1930">
    <property type="match status" value="1"/>
</dbReference>
<evidence type="ECO:0000313" key="8">
    <source>
        <dbReference type="Proteomes" id="UP000295164"/>
    </source>
</evidence>
<name>A0A4R4DWZ0_9BACT</name>
<keyword evidence="8" id="KW-1185">Reference proteome</keyword>
<evidence type="ECO:0000259" key="4">
    <source>
        <dbReference type="PROSITE" id="PS50109"/>
    </source>
</evidence>
<dbReference type="PROSITE" id="PS50113">
    <property type="entry name" value="PAC"/>
    <property type="match status" value="1"/>
</dbReference>
<evidence type="ECO:0000259" key="6">
    <source>
        <dbReference type="PROSITE" id="PS50113"/>
    </source>
</evidence>
<evidence type="ECO:0000256" key="3">
    <source>
        <dbReference type="ARBA" id="ARBA00023012"/>
    </source>
</evidence>
<dbReference type="SMART" id="SM00086">
    <property type="entry name" value="PAC"/>
    <property type="match status" value="3"/>
</dbReference>
<dbReference type="CDD" id="cd00130">
    <property type="entry name" value="PAS"/>
    <property type="match status" value="2"/>
</dbReference>
<dbReference type="SUPFAM" id="SSF55785">
    <property type="entry name" value="PYP-like sensor domain (PAS domain)"/>
    <property type="match status" value="3"/>
</dbReference>
<proteinExistence type="predicted"/>
<sequence length="601" mass="69082">MLQHMIQDTEALIALPRQRVFFQTDEQGRIVMCNDLMTEFFGCAEAVVNGTWFPGLAEEGERATAVHLLTGALEGCPDTGYVAFNTPSGRKLAQVTLVPRFQNGQPAGTFGFIHDATDRVEKTRRLIESERQYKELYERYQFVSQATSDVLWDWNLETNEIYINQSFTRLLGFELPTRHVSELWLENLHPDDRDRVLRKQLAAVRDPGQALWEDQYRFFHADGSLLYLQDRAVIIRDASGRPLRMIGAVHDVTQRTVSEEAIRLSEEKYRLLFYQSPEPKWIFRREDLRFVEVNDAAIDHYGFSREEFLSMTVIDLQPPSERERVRQFLFSDFMPAGRMQNLSRHQTKDGSVIAVELTTHGIYLDNGYHVLVNANDVTDKLALERKVLEEKITVQKEIARTIINTQEKERSEIGKELHDNVNQILTTAKLYIENIGYYPTQQADYVSKSAGLLQRAITEIRNLSKALVTPVLYDIGLRATLDELIGQYRTLHLFTVHFSFDIAEERIENGLQLTVYRILQEQLNNIVKHARASKVSIDIRGESERLRICIADNGVGFDLQQARRGLGLHNMKNRIEVFKGEMEMTSAPNMGCSICISFPLS</sequence>
<organism evidence="7 8">
    <name type="scientific">Flaviaesturariibacter aridisoli</name>
    <dbReference type="NCBI Taxonomy" id="2545761"/>
    <lineage>
        <taxon>Bacteria</taxon>
        <taxon>Pseudomonadati</taxon>
        <taxon>Bacteroidota</taxon>
        <taxon>Chitinophagia</taxon>
        <taxon>Chitinophagales</taxon>
        <taxon>Chitinophagaceae</taxon>
        <taxon>Flaviaestuariibacter</taxon>
    </lineage>
</organism>